<proteinExistence type="predicted"/>
<dbReference type="Proteomes" id="UP000632766">
    <property type="component" value="Unassembled WGS sequence"/>
</dbReference>
<sequence>MFNQRAYASLSDASRESKGIEAVLLEYDISGNTAKPLWLFLVNPQSLRFSREAKYTEISPLASQRSEIQYNATTGQTLSIPDLVLQTWYCGKSLRPLIEGINLLLEANIKNKKYSPPILKFQWGTREFGPCVLTNIQWEESAWLGGEPASVKLGLELKEVPKAISRGEIEQQKTKNLEAAKTTREKQGKPRLPLTDRQRADASAAAKKYLETNIKQWAADVQSAIRGNKYKLSTDANTGAVSMIGIGGKTIGKVLVWDGFAAKTGQGVTTIPLVTSGKAP</sequence>
<gene>
    <name evidence="2" type="ORF">I8748_31945</name>
</gene>
<dbReference type="AlphaFoldDB" id="A0A8J7HVP5"/>
<dbReference type="Pfam" id="PF19266">
    <property type="entry name" value="CIS_tube"/>
    <property type="match status" value="1"/>
</dbReference>
<comment type="caution">
    <text evidence="2">The sequence shown here is derived from an EMBL/GenBank/DDBJ whole genome shotgun (WGS) entry which is preliminary data.</text>
</comment>
<protein>
    <recommendedName>
        <fullName evidence="1">Contractile injection system tube protein N-terminal domain-containing protein</fullName>
    </recommendedName>
</protein>
<name>A0A8J7HVP5_9NOST</name>
<accession>A0A8J7HVP5</accession>
<keyword evidence="3" id="KW-1185">Reference proteome</keyword>
<dbReference type="InterPro" id="IPR045361">
    <property type="entry name" value="CIS_tube_prot_N"/>
</dbReference>
<evidence type="ECO:0000313" key="2">
    <source>
        <dbReference type="EMBL" id="MBH8566711.1"/>
    </source>
</evidence>
<reference evidence="2 3" key="1">
    <citation type="journal article" date="2021" name="Int. J. Syst. Evol. Microbiol.">
        <title>Amazonocrinis nigriterrae gen. nov., sp. nov., Atlanticothrix silvestris gen. nov., sp. nov. and Dendronalium phyllosphericum gen. nov., sp. nov., nostocacean cyanobacteria from Brazilian environments.</title>
        <authorList>
            <person name="Alvarenga D.O."/>
            <person name="Andreote A.P.D."/>
            <person name="Branco L.H.Z."/>
            <person name="Delbaje E."/>
            <person name="Cruz R.B."/>
            <person name="Varani A.M."/>
            <person name="Fiore M.F."/>
        </authorList>
    </citation>
    <scope>NUCLEOTIDE SEQUENCE [LARGE SCALE GENOMIC DNA]</scope>
    <source>
        <strain evidence="2 3">CENA67</strain>
    </source>
</reference>
<feature type="domain" description="Contractile injection system tube protein N-terminal" evidence="1">
    <location>
        <begin position="38"/>
        <end position="137"/>
    </location>
</feature>
<dbReference type="EMBL" id="JAECZC010000102">
    <property type="protein sequence ID" value="MBH8566711.1"/>
    <property type="molecule type" value="Genomic_DNA"/>
</dbReference>
<dbReference type="RefSeq" id="WP_198128446.1">
    <property type="nucleotide sequence ID" value="NZ_JAECZC010000102.1"/>
</dbReference>
<organism evidence="2 3">
    <name type="scientific">Amazonocrinis nigriterrae CENA67</name>
    <dbReference type="NCBI Taxonomy" id="2794033"/>
    <lineage>
        <taxon>Bacteria</taxon>
        <taxon>Bacillati</taxon>
        <taxon>Cyanobacteriota</taxon>
        <taxon>Cyanophyceae</taxon>
        <taxon>Nostocales</taxon>
        <taxon>Nostocaceae</taxon>
        <taxon>Amazonocrinis</taxon>
        <taxon>Amazonocrinis nigriterrae</taxon>
    </lineage>
</organism>
<evidence type="ECO:0000259" key="1">
    <source>
        <dbReference type="Pfam" id="PF19266"/>
    </source>
</evidence>
<evidence type="ECO:0000313" key="3">
    <source>
        <dbReference type="Proteomes" id="UP000632766"/>
    </source>
</evidence>